<evidence type="ECO:0000256" key="6">
    <source>
        <dbReference type="ARBA" id="ARBA00022598"/>
    </source>
</evidence>
<accession>A0A5K7YMR1</accession>
<feature type="binding site" evidence="15">
    <location>
        <position position="461"/>
    </location>
    <ligand>
        <name>Mg(2+)</name>
        <dbReference type="ChEBI" id="CHEBI:18420"/>
        <note>shared with alpha subunit</note>
    </ligand>
</feature>
<dbReference type="SUPFAM" id="SSF56037">
    <property type="entry name" value="PheT/TilS domain"/>
    <property type="match status" value="1"/>
</dbReference>
<dbReference type="GO" id="GO:0005524">
    <property type="term" value="F:ATP binding"/>
    <property type="evidence" value="ECO:0007669"/>
    <property type="project" value="UniProtKB-UniRule"/>
</dbReference>
<evidence type="ECO:0000256" key="8">
    <source>
        <dbReference type="ARBA" id="ARBA00022741"/>
    </source>
</evidence>
<dbReference type="SMART" id="SM00873">
    <property type="entry name" value="B3_4"/>
    <property type="match status" value="1"/>
</dbReference>
<dbReference type="SUPFAM" id="SSF50249">
    <property type="entry name" value="Nucleic acid-binding proteins"/>
    <property type="match status" value="1"/>
</dbReference>
<dbReference type="SMART" id="SM00896">
    <property type="entry name" value="FDX-ACB"/>
    <property type="match status" value="1"/>
</dbReference>
<keyword evidence="5 16" id="KW-0820">tRNA-binding</keyword>
<evidence type="ECO:0000256" key="14">
    <source>
        <dbReference type="ARBA" id="ARBA00049255"/>
    </source>
</evidence>
<dbReference type="SUPFAM" id="SSF54991">
    <property type="entry name" value="Anticodon-binding domain of PheRS"/>
    <property type="match status" value="1"/>
</dbReference>
<sequence length="804" mass="87128">MKVCLSWLKEYVPINMAVTDLADALTMVGLEVEAVEDRYAYLETVVVGRVMDVLPHPNADRLKLCRVDAGDGLAPVVCGAPNVAAGMNVPLARVGTLLPDGTLLEKTVIRGEASEGMLCSEVELGLGPDGSGLMILNEGLQPGVSLKTALKLSDHTLEIGLTPNRPDCLSMMGVAREIAAIQGVQMNPPVFSLPDGEGDINAFASVTIDAPDHCPRYAGRLLDGITVAPSPHWLQDRLRSVGVRPINNLVDVTNFVMLETGQPLHAFDFDNLAGQRIVVRTALAGEPFTTLDKKPRRLSEQMLMICDGEKPVAVGGVMGGLNSEIEASTTRVLIESACFDPISIRKTSKALGLNTDASHRFERGVDPDGTLFALDRAAGLMAELGQGRLVGGTIDEDFRNSDPLQLTLGVSATNNLLGTDLDRDAMATMLESITFQVKAGEGDDLQVGVPSFRVDVTRPRDLVEEVARLSGYNQIPTTFPALPSKGTSLSPMMVCRNKVRDILCGFGFSETINYSFISAESCDRVQLGGDDPRRSHVALLNPISEEQAVMRTTLIPGMLETAQRNISRQQTSLRLFEVGKVFLPRPEASLPTEKEMLAGLWTGPRVQAAWHTKEAGCDFFDIKGVVEGMAQTLGIAGFTFTALPDDQCCYSRAGRSAQVLHDGVMVGVVGEVDASVADSYSLRQATFVFELDLEIIAQLLPDDRKMAPIPRFPSTDRDITVIVDRDVESSRLLDAVTHSGEQLVEDLYLFDVFDGDPIPDGKKSVSLRIIYRSAERTLEDETVNEIHHHLTHRLITEFGAALPT</sequence>
<dbReference type="AlphaFoldDB" id="A0A5K7YMR1"/>
<dbReference type="Pfam" id="PF03484">
    <property type="entry name" value="B5"/>
    <property type="match status" value="1"/>
</dbReference>
<dbReference type="PANTHER" id="PTHR10947:SF0">
    <property type="entry name" value="PHENYLALANINE--TRNA LIGASE BETA SUBUNIT"/>
    <property type="match status" value="1"/>
</dbReference>
<dbReference type="InterPro" id="IPR004532">
    <property type="entry name" value="Phe-tRNA-ligase_IIc_bsu_bact"/>
</dbReference>
<comment type="catalytic activity">
    <reaction evidence="14 15">
        <text>tRNA(Phe) + L-phenylalanine + ATP = L-phenylalanyl-tRNA(Phe) + AMP + diphosphate + H(+)</text>
        <dbReference type="Rhea" id="RHEA:19413"/>
        <dbReference type="Rhea" id="RHEA-COMP:9668"/>
        <dbReference type="Rhea" id="RHEA-COMP:9699"/>
        <dbReference type="ChEBI" id="CHEBI:15378"/>
        <dbReference type="ChEBI" id="CHEBI:30616"/>
        <dbReference type="ChEBI" id="CHEBI:33019"/>
        <dbReference type="ChEBI" id="CHEBI:58095"/>
        <dbReference type="ChEBI" id="CHEBI:78442"/>
        <dbReference type="ChEBI" id="CHEBI:78531"/>
        <dbReference type="ChEBI" id="CHEBI:456215"/>
        <dbReference type="EC" id="6.1.1.20"/>
    </reaction>
</comment>
<dbReference type="GO" id="GO:0004826">
    <property type="term" value="F:phenylalanine-tRNA ligase activity"/>
    <property type="evidence" value="ECO:0007669"/>
    <property type="project" value="UniProtKB-UniRule"/>
</dbReference>
<evidence type="ECO:0000256" key="11">
    <source>
        <dbReference type="ARBA" id="ARBA00022884"/>
    </source>
</evidence>
<evidence type="ECO:0000256" key="13">
    <source>
        <dbReference type="ARBA" id="ARBA00023146"/>
    </source>
</evidence>
<dbReference type="GO" id="GO:0009328">
    <property type="term" value="C:phenylalanine-tRNA ligase complex"/>
    <property type="evidence" value="ECO:0007669"/>
    <property type="project" value="TreeGrafter"/>
</dbReference>
<dbReference type="HAMAP" id="MF_00283">
    <property type="entry name" value="Phe_tRNA_synth_beta1"/>
    <property type="match status" value="1"/>
</dbReference>
<dbReference type="PROSITE" id="PS50886">
    <property type="entry name" value="TRBD"/>
    <property type="match status" value="1"/>
</dbReference>
<evidence type="ECO:0000256" key="3">
    <source>
        <dbReference type="ARBA" id="ARBA00011209"/>
    </source>
</evidence>
<dbReference type="SUPFAM" id="SSF46955">
    <property type="entry name" value="Putative DNA-binding domain"/>
    <property type="match status" value="1"/>
</dbReference>
<dbReference type="Pfam" id="PF17759">
    <property type="entry name" value="tRNA_synthFbeta"/>
    <property type="match status" value="1"/>
</dbReference>
<feature type="domain" description="FDX-ACB" evidence="18">
    <location>
        <begin position="710"/>
        <end position="803"/>
    </location>
</feature>
<evidence type="ECO:0000256" key="9">
    <source>
        <dbReference type="ARBA" id="ARBA00022840"/>
    </source>
</evidence>
<evidence type="ECO:0000256" key="4">
    <source>
        <dbReference type="ARBA" id="ARBA00022490"/>
    </source>
</evidence>
<keyword evidence="13 15" id="KW-0030">Aminoacyl-tRNA synthetase</keyword>
<dbReference type="InterPro" id="IPR005146">
    <property type="entry name" value="B3/B4_tRNA-bd"/>
</dbReference>
<evidence type="ECO:0000256" key="7">
    <source>
        <dbReference type="ARBA" id="ARBA00022723"/>
    </source>
</evidence>
<dbReference type="Gene3D" id="2.40.50.140">
    <property type="entry name" value="Nucleic acid-binding proteins"/>
    <property type="match status" value="1"/>
</dbReference>
<keyword evidence="4 15" id="KW-0963">Cytoplasm</keyword>
<dbReference type="NCBIfam" id="TIGR00472">
    <property type="entry name" value="pheT_bact"/>
    <property type="match status" value="1"/>
</dbReference>
<dbReference type="KEGG" id="dalk:DSCA_30890"/>
<dbReference type="Proteomes" id="UP000427906">
    <property type="component" value="Chromosome"/>
</dbReference>
<protein>
    <recommendedName>
        <fullName evidence="15">Phenylalanine--tRNA ligase beta subunit</fullName>
        <ecNumber evidence="15">6.1.1.20</ecNumber>
    </recommendedName>
    <alternativeName>
        <fullName evidence="15">Phenylalanyl-tRNA synthetase beta subunit</fullName>
        <shortName evidence="15">PheRS</shortName>
    </alternativeName>
</protein>
<proteinExistence type="inferred from homology"/>
<evidence type="ECO:0000259" key="19">
    <source>
        <dbReference type="PROSITE" id="PS51483"/>
    </source>
</evidence>
<keyword evidence="11 16" id="KW-0694">RNA-binding</keyword>
<evidence type="ECO:0000256" key="10">
    <source>
        <dbReference type="ARBA" id="ARBA00022842"/>
    </source>
</evidence>
<dbReference type="InterPro" id="IPR002547">
    <property type="entry name" value="tRNA-bd_dom"/>
</dbReference>
<evidence type="ECO:0000256" key="15">
    <source>
        <dbReference type="HAMAP-Rule" id="MF_00283"/>
    </source>
</evidence>
<dbReference type="InterPro" id="IPR041616">
    <property type="entry name" value="PheRS_beta_core"/>
</dbReference>
<gene>
    <name evidence="15 20" type="primary">pheT</name>
    <name evidence="20" type="ORF">DSCA_30890</name>
</gene>
<dbReference type="Pfam" id="PF03483">
    <property type="entry name" value="B3_4"/>
    <property type="match status" value="1"/>
</dbReference>
<dbReference type="InterPro" id="IPR045864">
    <property type="entry name" value="aa-tRNA-synth_II/BPL/LPL"/>
</dbReference>
<dbReference type="Gene3D" id="3.30.56.10">
    <property type="match status" value="2"/>
</dbReference>
<dbReference type="FunFam" id="3.50.40.10:FF:000001">
    <property type="entry name" value="Phenylalanine--tRNA ligase beta subunit"/>
    <property type="match status" value="1"/>
</dbReference>
<dbReference type="PANTHER" id="PTHR10947">
    <property type="entry name" value="PHENYLALANYL-TRNA SYNTHETASE BETA CHAIN AND LEUCINE-RICH REPEAT-CONTAINING PROTEIN 47"/>
    <property type="match status" value="1"/>
</dbReference>
<dbReference type="PROSITE" id="PS51447">
    <property type="entry name" value="FDX_ACB"/>
    <property type="match status" value="1"/>
</dbReference>
<comment type="subcellular location">
    <subcellularLocation>
        <location evidence="1 15">Cytoplasm</location>
    </subcellularLocation>
</comment>
<dbReference type="GO" id="GO:0000049">
    <property type="term" value="F:tRNA binding"/>
    <property type="evidence" value="ECO:0007669"/>
    <property type="project" value="UniProtKB-UniRule"/>
</dbReference>
<feature type="domain" description="TRNA-binding" evidence="17">
    <location>
        <begin position="39"/>
        <end position="147"/>
    </location>
</feature>
<dbReference type="EC" id="6.1.1.20" evidence="15"/>
<comment type="similarity">
    <text evidence="2 15">Belongs to the phenylalanyl-tRNA synthetase beta subunit family. Type 1 subfamily.</text>
</comment>
<keyword evidence="8 15" id="KW-0547">Nucleotide-binding</keyword>
<dbReference type="EMBL" id="AP021874">
    <property type="protein sequence ID" value="BBO69159.1"/>
    <property type="molecule type" value="Genomic_DNA"/>
</dbReference>
<evidence type="ECO:0000313" key="21">
    <source>
        <dbReference type="Proteomes" id="UP000427906"/>
    </source>
</evidence>
<dbReference type="GO" id="GO:0000287">
    <property type="term" value="F:magnesium ion binding"/>
    <property type="evidence" value="ECO:0007669"/>
    <property type="project" value="UniProtKB-UniRule"/>
</dbReference>
<keyword evidence="12 15" id="KW-0648">Protein biosynthesis</keyword>
<evidence type="ECO:0000259" key="17">
    <source>
        <dbReference type="PROSITE" id="PS50886"/>
    </source>
</evidence>
<dbReference type="RefSeq" id="WP_155317237.1">
    <property type="nucleotide sequence ID" value="NZ_AP021874.1"/>
</dbReference>
<dbReference type="InterPro" id="IPR033714">
    <property type="entry name" value="tRNA_bind_bactPheRS"/>
</dbReference>
<dbReference type="InterPro" id="IPR009061">
    <property type="entry name" value="DNA-bd_dom_put_sf"/>
</dbReference>
<dbReference type="PROSITE" id="PS51483">
    <property type="entry name" value="B5"/>
    <property type="match status" value="1"/>
</dbReference>
<keyword evidence="9 15" id="KW-0067">ATP-binding</keyword>
<evidence type="ECO:0000256" key="5">
    <source>
        <dbReference type="ARBA" id="ARBA00022555"/>
    </source>
</evidence>
<dbReference type="Pfam" id="PF01588">
    <property type="entry name" value="tRNA_bind"/>
    <property type="match status" value="1"/>
</dbReference>
<evidence type="ECO:0000256" key="2">
    <source>
        <dbReference type="ARBA" id="ARBA00008653"/>
    </source>
</evidence>
<evidence type="ECO:0000256" key="1">
    <source>
        <dbReference type="ARBA" id="ARBA00004496"/>
    </source>
</evidence>
<feature type="binding site" evidence="15">
    <location>
        <position position="465"/>
    </location>
    <ligand>
        <name>Mg(2+)</name>
        <dbReference type="ChEBI" id="CHEBI:18420"/>
        <note>shared with alpha subunit</note>
    </ligand>
</feature>
<keyword evidence="7 15" id="KW-0479">Metal-binding</keyword>
<feature type="binding site" evidence="15">
    <location>
        <position position="455"/>
    </location>
    <ligand>
        <name>Mg(2+)</name>
        <dbReference type="ChEBI" id="CHEBI:18420"/>
        <note>shared with alpha subunit</note>
    </ligand>
</feature>
<dbReference type="InterPro" id="IPR045060">
    <property type="entry name" value="Phe-tRNA-ligase_IIc_bsu"/>
</dbReference>
<dbReference type="CDD" id="cd00769">
    <property type="entry name" value="PheRS_beta_core"/>
    <property type="match status" value="1"/>
</dbReference>
<dbReference type="Gene3D" id="3.30.70.380">
    <property type="entry name" value="Ferrodoxin-fold anticodon-binding domain"/>
    <property type="match status" value="1"/>
</dbReference>
<dbReference type="SUPFAM" id="SSF55681">
    <property type="entry name" value="Class II aaRS and biotin synthetases"/>
    <property type="match status" value="1"/>
</dbReference>
<dbReference type="Pfam" id="PF03147">
    <property type="entry name" value="FDX-ACB"/>
    <property type="match status" value="1"/>
</dbReference>
<dbReference type="Gene3D" id="3.50.40.10">
    <property type="entry name" value="Phenylalanyl-trna Synthetase, Chain B, domain 3"/>
    <property type="match status" value="1"/>
</dbReference>
<evidence type="ECO:0000256" key="12">
    <source>
        <dbReference type="ARBA" id="ARBA00022917"/>
    </source>
</evidence>
<dbReference type="CDD" id="cd02796">
    <property type="entry name" value="tRNA_bind_bactPheRS"/>
    <property type="match status" value="1"/>
</dbReference>
<dbReference type="InterPro" id="IPR036690">
    <property type="entry name" value="Fdx_antiC-bd_sf"/>
</dbReference>
<feature type="binding site" evidence="15">
    <location>
        <position position="464"/>
    </location>
    <ligand>
        <name>Mg(2+)</name>
        <dbReference type="ChEBI" id="CHEBI:18420"/>
        <note>shared with alpha subunit</note>
    </ligand>
</feature>
<dbReference type="Gene3D" id="3.30.930.10">
    <property type="entry name" value="Bira Bifunctional Protein, Domain 2"/>
    <property type="match status" value="1"/>
</dbReference>
<keyword evidence="6 15" id="KW-0436">Ligase</keyword>
<dbReference type="NCBIfam" id="NF045760">
    <property type="entry name" value="YtpR"/>
    <property type="match status" value="1"/>
</dbReference>
<dbReference type="InterPro" id="IPR005147">
    <property type="entry name" value="tRNA_synthase_B5-dom"/>
</dbReference>
<evidence type="ECO:0000313" key="20">
    <source>
        <dbReference type="EMBL" id="BBO69159.1"/>
    </source>
</evidence>
<keyword evidence="21" id="KW-1185">Reference proteome</keyword>
<comment type="subunit">
    <text evidence="3 15">Tetramer of two alpha and two beta subunits.</text>
</comment>
<dbReference type="OrthoDB" id="9805455at2"/>
<comment type="cofactor">
    <cofactor evidence="15">
        <name>Mg(2+)</name>
        <dbReference type="ChEBI" id="CHEBI:18420"/>
    </cofactor>
    <text evidence="15">Binds 2 magnesium ions per tetramer.</text>
</comment>
<dbReference type="InterPro" id="IPR012340">
    <property type="entry name" value="NA-bd_OB-fold"/>
</dbReference>
<dbReference type="GO" id="GO:0006432">
    <property type="term" value="P:phenylalanyl-tRNA aminoacylation"/>
    <property type="evidence" value="ECO:0007669"/>
    <property type="project" value="UniProtKB-UniRule"/>
</dbReference>
<evidence type="ECO:0000259" key="18">
    <source>
        <dbReference type="PROSITE" id="PS51447"/>
    </source>
</evidence>
<organism evidence="20 21">
    <name type="scientific">Desulfosarcina alkanivorans</name>
    <dbReference type="NCBI Taxonomy" id="571177"/>
    <lineage>
        <taxon>Bacteria</taxon>
        <taxon>Pseudomonadati</taxon>
        <taxon>Thermodesulfobacteriota</taxon>
        <taxon>Desulfobacteria</taxon>
        <taxon>Desulfobacterales</taxon>
        <taxon>Desulfosarcinaceae</taxon>
        <taxon>Desulfosarcina</taxon>
    </lineage>
</organism>
<dbReference type="InterPro" id="IPR020825">
    <property type="entry name" value="Phe-tRNA_synthase-like_B3/B4"/>
</dbReference>
<dbReference type="SMART" id="SM00874">
    <property type="entry name" value="B5"/>
    <property type="match status" value="1"/>
</dbReference>
<dbReference type="InterPro" id="IPR005121">
    <property type="entry name" value="Fdx_antiC-bd"/>
</dbReference>
<feature type="domain" description="B5" evidence="19">
    <location>
        <begin position="401"/>
        <end position="477"/>
    </location>
</feature>
<keyword evidence="10 15" id="KW-0460">Magnesium</keyword>
<reference evidence="20 21" key="1">
    <citation type="submission" date="2019-11" db="EMBL/GenBank/DDBJ databases">
        <title>Comparative genomics of hydrocarbon-degrading Desulfosarcina strains.</title>
        <authorList>
            <person name="Watanabe M."/>
            <person name="Kojima H."/>
            <person name="Fukui M."/>
        </authorList>
    </citation>
    <scope>NUCLEOTIDE SEQUENCE [LARGE SCALE GENOMIC DNA]</scope>
    <source>
        <strain evidence="20 21">PL12</strain>
    </source>
</reference>
<evidence type="ECO:0000256" key="16">
    <source>
        <dbReference type="PROSITE-ProRule" id="PRU00209"/>
    </source>
</evidence>
<name>A0A5K7YMR1_9BACT</name>